<dbReference type="Gene3D" id="1.10.405.20">
    <property type="match status" value="1"/>
</dbReference>
<dbReference type="SUPFAM" id="SSF51905">
    <property type="entry name" value="FAD/NAD(P)-binding domain"/>
    <property type="match status" value="1"/>
</dbReference>
<name>A0ABR4HIB1_9EURO</name>
<proteinExistence type="predicted"/>
<protein>
    <recommendedName>
        <fullName evidence="3">Amine oxidase domain-containing protein</fullName>
    </recommendedName>
</protein>
<comment type="caution">
    <text evidence="1">The sequence shown here is derived from an EMBL/GenBank/DDBJ whole genome shotgun (WGS) entry which is preliminary data.</text>
</comment>
<reference evidence="1 2" key="1">
    <citation type="submission" date="2024-07" db="EMBL/GenBank/DDBJ databases">
        <title>Section-level genome sequencing and comparative genomics of Aspergillus sections Usti and Cavernicolus.</title>
        <authorList>
            <consortium name="Lawrence Berkeley National Laboratory"/>
            <person name="Nybo J.L."/>
            <person name="Vesth T.C."/>
            <person name="Theobald S."/>
            <person name="Frisvad J.C."/>
            <person name="Larsen T.O."/>
            <person name="Kjaerboelling I."/>
            <person name="Rothschild-Mancinelli K."/>
            <person name="Lyhne E.K."/>
            <person name="Kogle M.E."/>
            <person name="Barry K."/>
            <person name="Clum A."/>
            <person name="Na H."/>
            <person name="Ledsgaard L."/>
            <person name="Lin J."/>
            <person name="Lipzen A."/>
            <person name="Kuo A."/>
            <person name="Riley R."/>
            <person name="Mondo S."/>
            <person name="Labutti K."/>
            <person name="Haridas S."/>
            <person name="Pangalinan J."/>
            <person name="Salamov A.A."/>
            <person name="Simmons B.A."/>
            <person name="Magnuson J.K."/>
            <person name="Chen J."/>
            <person name="Drula E."/>
            <person name="Henrissat B."/>
            <person name="Wiebenga A."/>
            <person name="Lubbers R.J."/>
            <person name="Gomes A.C."/>
            <person name="Makela M.R."/>
            <person name="Stajich J."/>
            <person name="Grigoriev I.V."/>
            <person name="Mortensen U.H."/>
            <person name="De Vries R.P."/>
            <person name="Baker S.E."/>
            <person name="Andersen M.R."/>
        </authorList>
    </citation>
    <scope>NUCLEOTIDE SEQUENCE [LARGE SCALE GENOMIC DNA]</scope>
    <source>
        <strain evidence="1 2">CBS 588.65</strain>
    </source>
</reference>
<dbReference type="EMBL" id="JBFXLT010000029">
    <property type="protein sequence ID" value="KAL2815141.1"/>
    <property type="molecule type" value="Genomic_DNA"/>
</dbReference>
<gene>
    <name evidence="1" type="ORF">BJX63DRAFT_430963</name>
</gene>
<dbReference type="InterPro" id="IPR036188">
    <property type="entry name" value="FAD/NAD-bd_sf"/>
</dbReference>
<accession>A0ABR4HIB1</accession>
<keyword evidence="2" id="KW-1185">Reference proteome</keyword>
<evidence type="ECO:0000313" key="1">
    <source>
        <dbReference type="EMBL" id="KAL2815141.1"/>
    </source>
</evidence>
<evidence type="ECO:0008006" key="3">
    <source>
        <dbReference type="Google" id="ProtNLM"/>
    </source>
</evidence>
<sequence length="373" mass="42109">MTIINSLGVPLRPLAPESSWLFNWTTGETWAAPPPIPVSTFVEFERYTKQWNDVYGSYANTTYTESVPDDLTISTYDWLSRENYPQLQGRFTEALTAWGYGDTREIPIFYALRALSPAALAERIYLVDYHEVFQRYADQLVNATIHLGSRIGKIDRSESHATIHYSIHGDPNNPLSVQTCSDVIIAFPPTPESLHHAGLELSPAESTVFSAVRTVNYFSTAVKLNTPRLSAFAVATESPKISADMAGEPVLILSMYNTSDISLAYPMARHDQSVDEVRETTLQTLSRINRDPKLDEDNTDSTPVQETDIKTFRHHPDYFPHFSGEALRGGWYAKFNRLQGWNRTYYTSGLNRAEHVEYAVLAARELVEAHFST</sequence>
<dbReference type="Gene3D" id="3.30.70.1990">
    <property type="match status" value="1"/>
</dbReference>
<organism evidence="1 2">
    <name type="scientific">Aspergillus granulosus</name>
    <dbReference type="NCBI Taxonomy" id="176169"/>
    <lineage>
        <taxon>Eukaryota</taxon>
        <taxon>Fungi</taxon>
        <taxon>Dikarya</taxon>
        <taxon>Ascomycota</taxon>
        <taxon>Pezizomycotina</taxon>
        <taxon>Eurotiomycetes</taxon>
        <taxon>Eurotiomycetidae</taxon>
        <taxon>Eurotiales</taxon>
        <taxon>Aspergillaceae</taxon>
        <taxon>Aspergillus</taxon>
        <taxon>Aspergillus subgen. Nidulantes</taxon>
    </lineage>
</organism>
<dbReference type="Gene3D" id="3.50.50.60">
    <property type="entry name" value="FAD/NAD(P)-binding domain"/>
    <property type="match status" value="1"/>
</dbReference>
<evidence type="ECO:0000313" key="2">
    <source>
        <dbReference type="Proteomes" id="UP001610334"/>
    </source>
</evidence>
<dbReference type="Proteomes" id="UP001610334">
    <property type="component" value="Unassembled WGS sequence"/>
</dbReference>